<accession>A0A3M6U5V0</accession>
<protein>
    <recommendedName>
        <fullName evidence="1">Integrase zinc-binding domain-containing protein</fullName>
    </recommendedName>
</protein>
<comment type="caution">
    <text evidence="2">The sequence shown here is derived from an EMBL/GenBank/DDBJ whole genome shotgun (WGS) entry which is preliminary data.</text>
</comment>
<dbReference type="PANTHER" id="PTHR47331">
    <property type="entry name" value="PHD-TYPE DOMAIN-CONTAINING PROTEIN"/>
    <property type="match status" value="1"/>
</dbReference>
<dbReference type="Pfam" id="PF17921">
    <property type="entry name" value="Integrase_H2C2"/>
    <property type="match status" value="1"/>
</dbReference>
<name>A0A3M6U5V0_POCDA</name>
<dbReference type="Gene3D" id="1.10.340.70">
    <property type="match status" value="1"/>
</dbReference>
<dbReference type="InterPro" id="IPR041588">
    <property type="entry name" value="Integrase_H2C2"/>
</dbReference>
<dbReference type="Proteomes" id="UP000275408">
    <property type="component" value="Unassembled WGS sequence"/>
</dbReference>
<evidence type="ECO:0000313" key="2">
    <source>
        <dbReference type="EMBL" id="RMX49030.1"/>
    </source>
</evidence>
<feature type="domain" description="Integrase zinc-binding" evidence="1">
    <location>
        <begin position="87"/>
        <end position="139"/>
    </location>
</feature>
<reference evidence="2 3" key="1">
    <citation type="journal article" date="2018" name="Sci. Rep.">
        <title>Comparative analysis of the Pocillopora damicornis genome highlights role of immune system in coral evolution.</title>
        <authorList>
            <person name="Cunning R."/>
            <person name="Bay R.A."/>
            <person name="Gillette P."/>
            <person name="Baker A.C."/>
            <person name="Traylor-Knowles N."/>
        </authorList>
    </citation>
    <scope>NUCLEOTIDE SEQUENCE [LARGE SCALE GENOMIC DNA]</scope>
    <source>
        <strain evidence="2">RSMAS</strain>
        <tissue evidence="2">Whole animal</tissue>
    </source>
</reference>
<evidence type="ECO:0000313" key="3">
    <source>
        <dbReference type="Proteomes" id="UP000275408"/>
    </source>
</evidence>
<gene>
    <name evidence="2" type="ORF">pdam_00018114</name>
</gene>
<keyword evidence="3" id="KW-1185">Reference proteome</keyword>
<dbReference type="AlphaFoldDB" id="A0A3M6U5V0"/>
<dbReference type="EMBL" id="RCHS01002189">
    <property type="protein sequence ID" value="RMX49030.1"/>
    <property type="molecule type" value="Genomic_DNA"/>
</dbReference>
<organism evidence="2 3">
    <name type="scientific">Pocillopora damicornis</name>
    <name type="common">Cauliflower coral</name>
    <name type="synonym">Millepora damicornis</name>
    <dbReference type="NCBI Taxonomy" id="46731"/>
    <lineage>
        <taxon>Eukaryota</taxon>
        <taxon>Metazoa</taxon>
        <taxon>Cnidaria</taxon>
        <taxon>Anthozoa</taxon>
        <taxon>Hexacorallia</taxon>
        <taxon>Scleractinia</taxon>
        <taxon>Astrocoeniina</taxon>
        <taxon>Pocilloporidae</taxon>
        <taxon>Pocillopora</taxon>
    </lineage>
</organism>
<proteinExistence type="predicted"/>
<sequence length="182" mass="20845">MCAWVSRFLTNSRNLKPRGVKGPLTTDEMKYQETWWTRRAQEEGRSLKNFEADKLQLNLQPDNNGILECRGRIVSAYPIYLPDGNAFTHKLVQRAHLATLHGGVTLTMTKVRETHWIPRLRKLTKKVIKSCWGCKRFRAQAYQSPPLGNLPTTRTQGVTPYETIGVDFAGPIKYQVTKKMQG</sequence>
<evidence type="ECO:0000259" key="1">
    <source>
        <dbReference type="Pfam" id="PF17921"/>
    </source>
</evidence>
<dbReference type="OrthoDB" id="5987174at2759"/>